<dbReference type="EMBL" id="CP002582">
    <property type="protein sequence ID" value="ADZ84224.1"/>
    <property type="molecule type" value="Genomic_DNA"/>
</dbReference>
<evidence type="ECO:0000313" key="1">
    <source>
        <dbReference type="EMBL" id="ADZ84224.1"/>
    </source>
</evidence>
<name>F2JHI5_CELLD</name>
<dbReference type="REBASE" id="33991">
    <property type="entry name" value="Cle5427McrBCP"/>
</dbReference>
<keyword evidence="2" id="KW-1185">Reference proteome</keyword>
<reference evidence="1 2" key="1">
    <citation type="journal article" date="2011" name="J. Bacteriol.">
        <title>Complete genome sequence of the cellulose-degrading bacterium Cellulosilyticum lentocellum.</title>
        <authorList>
            <consortium name="US DOE Joint Genome Institute"/>
            <person name="Miller D.A."/>
            <person name="Suen G."/>
            <person name="Bruce D."/>
            <person name="Copeland A."/>
            <person name="Cheng J.F."/>
            <person name="Detter C."/>
            <person name="Goodwin L.A."/>
            <person name="Han C.S."/>
            <person name="Hauser L.J."/>
            <person name="Land M.L."/>
            <person name="Lapidus A."/>
            <person name="Lucas S."/>
            <person name="Meincke L."/>
            <person name="Pitluck S."/>
            <person name="Tapia R."/>
            <person name="Teshima H."/>
            <person name="Woyke T."/>
            <person name="Fox B.G."/>
            <person name="Angert E.R."/>
            <person name="Currie C.R."/>
        </authorList>
    </citation>
    <scope>NUCLEOTIDE SEQUENCE [LARGE SCALE GENOMIC DNA]</scope>
    <source>
        <strain evidence="2">ATCC 49066 / DSM 5427 / NCIMB 11756 / RHM5</strain>
    </source>
</reference>
<dbReference type="eggNOG" id="COG4268">
    <property type="taxonomic scope" value="Bacteria"/>
</dbReference>
<protein>
    <submittedName>
        <fullName evidence="1">5-methylcytosine restriction system component-like protein</fullName>
    </submittedName>
</protein>
<dbReference type="STRING" id="642492.Clole_2518"/>
<dbReference type="RefSeq" id="WP_013657517.1">
    <property type="nucleotide sequence ID" value="NC_015275.1"/>
</dbReference>
<dbReference type="PANTHER" id="PTHR38733">
    <property type="entry name" value="PROTEIN MCRC"/>
    <property type="match status" value="1"/>
</dbReference>
<dbReference type="InterPro" id="IPR019292">
    <property type="entry name" value="McrC"/>
</dbReference>
<dbReference type="Pfam" id="PF10117">
    <property type="entry name" value="McrBC"/>
    <property type="match status" value="1"/>
</dbReference>
<dbReference type="Proteomes" id="UP000008467">
    <property type="component" value="Chromosome"/>
</dbReference>
<evidence type="ECO:0000313" key="2">
    <source>
        <dbReference type="Proteomes" id="UP000008467"/>
    </source>
</evidence>
<dbReference type="PANTHER" id="PTHR38733:SF1">
    <property type="entry name" value="TYPE IV METHYL-DIRECTED RESTRICTION ENZYME ECOKMCRBC"/>
    <property type="match status" value="1"/>
</dbReference>
<sequence length="335" mass="39280">MHKGEMLQQIPNINLYHMLCYSFRDLNKITPEALGAESFDQIEALLSAILLEGITRQFKRGLYKEYVEGEGLLQVLRGKIDIHETIRLKTQVSRQVYCHYDEFSVDNIYNQVLKALCLLILKRGRIASQQRKNFKRLLISFNEVQDIALDCVAWGKLSYEKNKFPYKMLIQIGYMIFKGIHLDINTGKGYLNEVIFNHLYKQCIYRFFETECHGVDVSYEKIADEEEVDSDLILLREDKIMLVHTCFYPELFINQKATEHKSFLLQEMKKTFYSVRENSMKSDETISGLLLYPSIESTYIEEYMLDQHQIFVAAIDLRESMSAIKVHLKQMSQLA</sequence>
<dbReference type="KEGG" id="cle:Clole_2518"/>
<gene>
    <name evidence="1" type="ordered locus">Clole_2518</name>
</gene>
<proteinExistence type="predicted"/>
<dbReference type="AlphaFoldDB" id="F2JHI5"/>
<accession>F2JHI5</accession>
<dbReference type="HOGENOM" id="CLU_065564_0_0_9"/>
<organism evidence="1 2">
    <name type="scientific">Cellulosilyticum lentocellum (strain ATCC 49066 / DSM 5427 / NCIMB 11756 / RHM5)</name>
    <name type="common">Clostridium lentocellum</name>
    <dbReference type="NCBI Taxonomy" id="642492"/>
    <lineage>
        <taxon>Bacteria</taxon>
        <taxon>Bacillati</taxon>
        <taxon>Bacillota</taxon>
        <taxon>Clostridia</taxon>
        <taxon>Lachnospirales</taxon>
        <taxon>Cellulosilyticaceae</taxon>
        <taxon>Cellulosilyticum</taxon>
    </lineage>
</organism>